<organism evidence="2 3">
    <name type="scientific">Babesia gibsoni</name>
    <dbReference type="NCBI Taxonomy" id="33632"/>
    <lineage>
        <taxon>Eukaryota</taxon>
        <taxon>Sar</taxon>
        <taxon>Alveolata</taxon>
        <taxon>Apicomplexa</taxon>
        <taxon>Aconoidasida</taxon>
        <taxon>Piroplasmida</taxon>
        <taxon>Babesiidae</taxon>
        <taxon>Babesia</taxon>
    </lineage>
</organism>
<dbReference type="AlphaFoldDB" id="A0AAD8UUR0"/>
<dbReference type="EMBL" id="JAVEPI010000001">
    <property type="protein sequence ID" value="KAK1444178.1"/>
    <property type="molecule type" value="Genomic_DNA"/>
</dbReference>
<accession>A0AAD8UUR0</accession>
<feature type="compositionally biased region" description="Acidic residues" evidence="1">
    <location>
        <begin position="611"/>
        <end position="628"/>
    </location>
</feature>
<protein>
    <submittedName>
        <fullName evidence="2">Uncharacterized protein</fullName>
    </submittedName>
</protein>
<name>A0AAD8UUR0_BABGI</name>
<proteinExistence type="predicted"/>
<evidence type="ECO:0000256" key="1">
    <source>
        <dbReference type="SAM" id="MobiDB-lite"/>
    </source>
</evidence>
<evidence type="ECO:0000313" key="3">
    <source>
        <dbReference type="Proteomes" id="UP001230268"/>
    </source>
</evidence>
<keyword evidence="3" id="KW-1185">Reference proteome</keyword>
<feature type="compositionally biased region" description="Basic and acidic residues" evidence="1">
    <location>
        <begin position="166"/>
        <end position="179"/>
    </location>
</feature>
<dbReference type="Proteomes" id="UP001230268">
    <property type="component" value="Unassembled WGS sequence"/>
</dbReference>
<sequence length="628" mass="68040">MATIDQTRGVFNPQQQRGVVTQVAPPSNAFVKSCCVPTDGAIPINIPIYSPMFYGNQVYSGTAGVLPQQQHVFASPVPRPDGLYHGQPLVQQGPAYPVQGDLFAAQPTRQAAGEPINVTHYLWKQSPAAPEPVKGQGSFSKLRNLFNINAQGVVEPKEAPAATEGVTKEVAEEGEKEQEQETEPEQEKAEEDEDAPPNLDAEEKEAETQPQPKMKKQPMCGFLTSCCRPAVEEYPGFENATTNVFHLNTLFRGNTYASEAGQAFYQLQQVSRNPSLQTVPSMLSQVRAGGPQPALVYGATLVPQDSIGPQGSVIQGTLSPQTSIPSHATTNVYHLNTLFQENETRAQPPMCFNWCYPRTTSVQNEPLVSMATLSSQPTITTQPSLTAQTTAPVATAPGFFGSCCGGHVVTHPMGTLTSQGSFGMRELFASNPPSQRSVVSSAPVMDSLSRQLSMVQLQQPVTEVFEEVPQTASGRLVSPTQLLLQDTAVVNVPAEKPKKEMKHPKLFKLHAVEIHQFVPTPNSPVPEFVQSVTGMNAHGAQKFQHSYGVQPTNFFFNPNTTGYMAPVIRDVLGGVTEPKVPEVYAMETATTGQAIRMETEESQVTARDVNAEETEQPAEEVEPAQDAE</sequence>
<reference evidence="2" key="1">
    <citation type="submission" date="2023-08" db="EMBL/GenBank/DDBJ databases">
        <title>Draft sequence of the Babesia gibsoni genome.</title>
        <authorList>
            <person name="Yamagishi J.Y."/>
            <person name="Xuan X.X."/>
        </authorList>
    </citation>
    <scope>NUCLEOTIDE SEQUENCE</scope>
    <source>
        <strain evidence="2">Azabu</strain>
    </source>
</reference>
<comment type="caution">
    <text evidence="2">The sequence shown here is derived from an EMBL/GenBank/DDBJ whole genome shotgun (WGS) entry which is preliminary data.</text>
</comment>
<feature type="region of interest" description="Disordered" evidence="1">
    <location>
        <begin position="156"/>
        <end position="218"/>
    </location>
</feature>
<gene>
    <name evidence="2" type="ORF">BgAZ_100840</name>
</gene>
<feature type="region of interest" description="Disordered" evidence="1">
    <location>
        <begin position="596"/>
        <end position="628"/>
    </location>
</feature>
<evidence type="ECO:0000313" key="2">
    <source>
        <dbReference type="EMBL" id="KAK1444178.1"/>
    </source>
</evidence>
<feature type="compositionally biased region" description="Acidic residues" evidence="1">
    <location>
        <begin position="180"/>
        <end position="205"/>
    </location>
</feature>